<accession>A0ABU0XF86</accession>
<evidence type="ECO:0008006" key="3">
    <source>
        <dbReference type="Google" id="ProtNLM"/>
    </source>
</evidence>
<protein>
    <recommendedName>
        <fullName evidence="3">HTH cro/C1-type domain-containing protein</fullName>
    </recommendedName>
</protein>
<evidence type="ECO:0000313" key="2">
    <source>
        <dbReference type="Proteomes" id="UP001230289"/>
    </source>
</evidence>
<dbReference type="Proteomes" id="UP001230289">
    <property type="component" value="Unassembled WGS sequence"/>
</dbReference>
<reference evidence="1 2" key="1">
    <citation type="submission" date="2023-08" db="EMBL/GenBank/DDBJ databases">
        <title>Microbacterium sp. nov., isolated from a waste landfill.</title>
        <authorList>
            <person name="Wen W."/>
        </authorList>
    </citation>
    <scope>NUCLEOTIDE SEQUENCE [LARGE SCALE GENOMIC DNA]</scope>
    <source>
        <strain evidence="1 2">ASV81</strain>
    </source>
</reference>
<evidence type="ECO:0000313" key="1">
    <source>
        <dbReference type="EMBL" id="MDQ4213782.1"/>
    </source>
</evidence>
<dbReference type="RefSeq" id="WP_308488719.1">
    <property type="nucleotide sequence ID" value="NZ_JAVFCB010000003.1"/>
</dbReference>
<gene>
    <name evidence="1" type="ORF">RBR11_07620</name>
</gene>
<comment type="caution">
    <text evidence="1">The sequence shown here is derived from an EMBL/GenBank/DDBJ whole genome shotgun (WGS) entry which is preliminary data.</text>
</comment>
<organism evidence="1 2">
    <name type="scientific">Microbacterium capsulatum</name>
    <dbReference type="NCBI Taxonomy" id="3041921"/>
    <lineage>
        <taxon>Bacteria</taxon>
        <taxon>Bacillati</taxon>
        <taxon>Actinomycetota</taxon>
        <taxon>Actinomycetes</taxon>
        <taxon>Micrococcales</taxon>
        <taxon>Microbacteriaceae</taxon>
        <taxon>Microbacterium</taxon>
    </lineage>
</organism>
<sequence>MSVERWLMPSGRVATIAPDQPESAVEVLRETLRGMGGVQVEPTFGATDSTAPHEDAPAAVAAANVGETKTITEEAGLTVNETGPEHFARPQGLTDEVAWQAWAADVTLAGIAPTEPPYVPDWACVATVEENENDGCAVVFRGRPHTFGRITAHVVCEIFAWENAFEGPFLNVVATGSGVDVACLTAGGLEFREMSGVGVDLGRAIAAASRELEDIQRQASRQRVATMVDDAVSLEVKAMIADREMNDDEAADALDMSKPLLRSRLSGFSHWRLDELRKIADGFGADPAETLQRLSGLITLAVR</sequence>
<proteinExistence type="predicted"/>
<dbReference type="EMBL" id="JAVFCB010000003">
    <property type="protein sequence ID" value="MDQ4213782.1"/>
    <property type="molecule type" value="Genomic_DNA"/>
</dbReference>
<keyword evidence="2" id="KW-1185">Reference proteome</keyword>
<name>A0ABU0XF86_9MICO</name>